<dbReference type="Proteomes" id="UP001251528">
    <property type="component" value="Unassembled WGS sequence"/>
</dbReference>
<keyword evidence="4" id="KW-1185">Reference proteome</keyword>
<dbReference type="PROSITE" id="PS51257">
    <property type="entry name" value="PROKAR_LIPOPROTEIN"/>
    <property type="match status" value="1"/>
</dbReference>
<proteinExistence type="predicted"/>
<gene>
    <name evidence="3" type="ORF">QQS21_002001</name>
</gene>
<protein>
    <submittedName>
        <fullName evidence="3">Uncharacterized protein</fullName>
    </submittedName>
</protein>
<sequence>MVRFLIVVLAIATSCMALSASKNMPGHEHTISRDFSKRKEAQVGSTEDPADTKRKLIQEAREAAMQIEKMLAQMLGNTTNKPDAKG</sequence>
<accession>A0AAJ0CW16</accession>
<evidence type="ECO:0000313" key="3">
    <source>
        <dbReference type="EMBL" id="KAK2612036.1"/>
    </source>
</evidence>
<evidence type="ECO:0000313" key="4">
    <source>
        <dbReference type="Proteomes" id="UP001251528"/>
    </source>
</evidence>
<comment type="caution">
    <text evidence="3">The sequence shown here is derived from an EMBL/GenBank/DDBJ whole genome shotgun (WGS) entry which is preliminary data.</text>
</comment>
<feature type="region of interest" description="Disordered" evidence="1">
    <location>
        <begin position="22"/>
        <end position="53"/>
    </location>
</feature>
<keyword evidence="2" id="KW-0732">Signal</keyword>
<organism evidence="3 4">
    <name type="scientific">Conoideocrella luteorostrata</name>
    <dbReference type="NCBI Taxonomy" id="1105319"/>
    <lineage>
        <taxon>Eukaryota</taxon>
        <taxon>Fungi</taxon>
        <taxon>Dikarya</taxon>
        <taxon>Ascomycota</taxon>
        <taxon>Pezizomycotina</taxon>
        <taxon>Sordariomycetes</taxon>
        <taxon>Hypocreomycetidae</taxon>
        <taxon>Hypocreales</taxon>
        <taxon>Clavicipitaceae</taxon>
        <taxon>Conoideocrella</taxon>
    </lineage>
</organism>
<dbReference type="EMBL" id="JASWJB010000022">
    <property type="protein sequence ID" value="KAK2612036.1"/>
    <property type="molecule type" value="Genomic_DNA"/>
</dbReference>
<feature type="signal peptide" evidence="2">
    <location>
        <begin position="1"/>
        <end position="17"/>
    </location>
</feature>
<evidence type="ECO:0000256" key="2">
    <source>
        <dbReference type="SAM" id="SignalP"/>
    </source>
</evidence>
<name>A0AAJ0CW16_9HYPO</name>
<feature type="chain" id="PRO_5042583594" evidence="2">
    <location>
        <begin position="18"/>
        <end position="86"/>
    </location>
</feature>
<feature type="compositionally biased region" description="Basic and acidic residues" evidence="1">
    <location>
        <begin position="25"/>
        <end position="41"/>
    </location>
</feature>
<reference evidence="3" key="1">
    <citation type="submission" date="2023-06" db="EMBL/GenBank/DDBJ databases">
        <title>Conoideocrella luteorostrata (Hypocreales: Clavicipitaceae), a potential biocontrol fungus for elongate hemlock scale in United States Christmas tree production areas.</title>
        <authorList>
            <person name="Barrett H."/>
            <person name="Lovett B."/>
            <person name="Macias A.M."/>
            <person name="Stajich J.E."/>
            <person name="Kasson M.T."/>
        </authorList>
    </citation>
    <scope>NUCLEOTIDE SEQUENCE</scope>
    <source>
        <strain evidence="3">ARSEF 14590</strain>
    </source>
</reference>
<evidence type="ECO:0000256" key="1">
    <source>
        <dbReference type="SAM" id="MobiDB-lite"/>
    </source>
</evidence>
<dbReference type="AlphaFoldDB" id="A0AAJ0CW16"/>